<dbReference type="EMBL" id="BAAADD010000007">
    <property type="protein sequence ID" value="GAA0577699.1"/>
    <property type="molecule type" value="Genomic_DNA"/>
</dbReference>
<dbReference type="Pfam" id="PF03544">
    <property type="entry name" value="TonB_C"/>
    <property type="match status" value="1"/>
</dbReference>
<dbReference type="RefSeq" id="WP_166936154.1">
    <property type="nucleotide sequence ID" value="NZ_BAAADD010000007.1"/>
</dbReference>
<keyword evidence="4" id="KW-1003">Cell membrane</keyword>
<evidence type="ECO:0000256" key="9">
    <source>
        <dbReference type="ARBA" id="ARBA00023136"/>
    </source>
</evidence>
<evidence type="ECO:0000256" key="1">
    <source>
        <dbReference type="ARBA" id="ARBA00004383"/>
    </source>
</evidence>
<evidence type="ECO:0000313" key="12">
    <source>
        <dbReference type="EMBL" id="GAA0577699.1"/>
    </source>
</evidence>
<dbReference type="InterPro" id="IPR051045">
    <property type="entry name" value="TonB-dependent_transducer"/>
</dbReference>
<dbReference type="InterPro" id="IPR006260">
    <property type="entry name" value="TonB/TolA_C"/>
</dbReference>
<dbReference type="InterPro" id="IPR037682">
    <property type="entry name" value="TonB_C"/>
</dbReference>
<dbReference type="PANTHER" id="PTHR33446:SF2">
    <property type="entry name" value="PROTEIN TONB"/>
    <property type="match status" value="1"/>
</dbReference>
<feature type="domain" description="TonB C-terminal" evidence="11">
    <location>
        <begin position="113"/>
        <end position="207"/>
    </location>
</feature>
<dbReference type="Gene3D" id="3.30.1150.10">
    <property type="match status" value="1"/>
</dbReference>
<evidence type="ECO:0000256" key="7">
    <source>
        <dbReference type="ARBA" id="ARBA00022927"/>
    </source>
</evidence>
<keyword evidence="6 10" id="KW-0812">Transmembrane</keyword>
<reference evidence="13" key="1">
    <citation type="journal article" date="2019" name="Int. J. Syst. Evol. Microbiol.">
        <title>The Global Catalogue of Microorganisms (GCM) 10K type strain sequencing project: providing services to taxonomists for standard genome sequencing and annotation.</title>
        <authorList>
            <consortium name="The Broad Institute Genomics Platform"/>
            <consortium name="The Broad Institute Genome Sequencing Center for Infectious Disease"/>
            <person name="Wu L."/>
            <person name="Ma J."/>
        </authorList>
    </citation>
    <scope>NUCLEOTIDE SEQUENCE [LARGE SCALE GENOMIC DNA]</scope>
    <source>
        <strain evidence="13">JCM 15089</strain>
    </source>
</reference>
<name>A0ABP3PX38_9PROT</name>
<keyword evidence="8 10" id="KW-1133">Transmembrane helix</keyword>
<evidence type="ECO:0000256" key="4">
    <source>
        <dbReference type="ARBA" id="ARBA00022475"/>
    </source>
</evidence>
<evidence type="ECO:0000256" key="6">
    <source>
        <dbReference type="ARBA" id="ARBA00022692"/>
    </source>
</evidence>
<keyword evidence="13" id="KW-1185">Reference proteome</keyword>
<accession>A0ABP3PX38</accession>
<dbReference type="SUPFAM" id="SSF74653">
    <property type="entry name" value="TolA/TonB C-terminal domain"/>
    <property type="match status" value="1"/>
</dbReference>
<dbReference type="PANTHER" id="PTHR33446">
    <property type="entry name" value="PROTEIN TONB-RELATED"/>
    <property type="match status" value="1"/>
</dbReference>
<evidence type="ECO:0000313" key="13">
    <source>
        <dbReference type="Proteomes" id="UP001499951"/>
    </source>
</evidence>
<feature type="transmembrane region" description="Helical" evidence="10">
    <location>
        <begin position="21"/>
        <end position="39"/>
    </location>
</feature>
<dbReference type="Proteomes" id="UP001499951">
    <property type="component" value="Unassembled WGS sequence"/>
</dbReference>
<sequence length="207" mass="21862">MQHTTHAATAQGRFTKRATGFLLAGLLQVGFVWALVVGLDIKDLVKPFTPAIETFFPKTKIKPADPPPSDPTVRLKDIVVPPPDVVIDGPPRTTAPNGIFADIHPGGTAGPADHGPVSLAATHTIPPYPPLDVRLGNQGTVVLRLLVGTDGRVLDAKVVRTSGSESLDRAAQGWVMAHWRYQPAIRGGVAVQGAVDVAVKFDLRNAG</sequence>
<proteinExistence type="inferred from homology"/>
<gene>
    <name evidence="12" type="ORF">GCM10008942_28230</name>
</gene>
<evidence type="ECO:0000256" key="3">
    <source>
        <dbReference type="ARBA" id="ARBA00022448"/>
    </source>
</evidence>
<evidence type="ECO:0000256" key="5">
    <source>
        <dbReference type="ARBA" id="ARBA00022519"/>
    </source>
</evidence>
<protein>
    <submittedName>
        <fullName evidence="12">Energy transducer TonB</fullName>
    </submittedName>
</protein>
<comment type="similarity">
    <text evidence="2">Belongs to the TonB family.</text>
</comment>
<keyword evidence="7" id="KW-0653">Protein transport</keyword>
<keyword evidence="5" id="KW-0997">Cell inner membrane</keyword>
<comment type="caution">
    <text evidence="12">The sequence shown here is derived from an EMBL/GenBank/DDBJ whole genome shotgun (WGS) entry which is preliminary data.</text>
</comment>
<dbReference type="NCBIfam" id="TIGR01352">
    <property type="entry name" value="tonB_Cterm"/>
    <property type="match status" value="1"/>
</dbReference>
<evidence type="ECO:0000256" key="10">
    <source>
        <dbReference type="SAM" id="Phobius"/>
    </source>
</evidence>
<evidence type="ECO:0000256" key="8">
    <source>
        <dbReference type="ARBA" id="ARBA00022989"/>
    </source>
</evidence>
<dbReference type="PROSITE" id="PS52015">
    <property type="entry name" value="TONB_CTD"/>
    <property type="match status" value="1"/>
</dbReference>
<evidence type="ECO:0000256" key="2">
    <source>
        <dbReference type="ARBA" id="ARBA00006555"/>
    </source>
</evidence>
<organism evidence="12 13">
    <name type="scientific">Rhizomicrobium electricum</name>
    <dbReference type="NCBI Taxonomy" id="480070"/>
    <lineage>
        <taxon>Bacteria</taxon>
        <taxon>Pseudomonadati</taxon>
        <taxon>Pseudomonadota</taxon>
        <taxon>Alphaproteobacteria</taxon>
        <taxon>Micropepsales</taxon>
        <taxon>Micropepsaceae</taxon>
        <taxon>Rhizomicrobium</taxon>
    </lineage>
</organism>
<keyword evidence="3" id="KW-0813">Transport</keyword>
<keyword evidence="9 10" id="KW-0472">Membrane</keyword>
<evidence type="ECO:0000259" key="11">
    <source>
        <dbReference type="PROSITE" id="PS52015"/>
    </source>
</evidence>
<comment type="subcellular location">
    <subcellularLocation>
        <location evidence="1">Cell inner membrane</location>
        <topology evidence="1">Single-pass membrane protein</topology>
        <orientation evidence="1">Periplasmic side</orientation>
    </subcellularLocation>
</comment>